<dbReference type="RefSeq" id="WP_003014577.1">
    <property type="nucleotide sequence ID" value="NZ_CP009693.1"/>
</dbReference>
<feature type="region of interest" description="Disordered" evidence="1">
    <location>
        <begin position="1"/>
        <end position="76"/>
    </location>
</feature>
<feature type="domain" description="PilZ" evidence="2">
    <location>
        <begin position="150"/>
        <end position="250"/>
    </location>
</feature>
<feature type="compositionally biased region" description="Acidic residues" evidence="1">
    <location>
        <begin position="44"/>
        <end position="76"/>
    </location>
</feature>
<reference evidence="4" key="2">
    <citation type="submission" date="2020-02" db="EMBL/GenBank/DDBJ databases">
        <title>Using affinity propagation clustering for identifying bacterial clades and subclades with whole-genome sequences of Francisella tularensis.</title>
        <authorList>
            <person name="Homeier-Bachmann T."/>
            <person name="Abdel-Glil M.Y."/>
            <person name="Hackbart A."/>
            <person name="Hotzel H."/>
            <person name="Tomaso H."/>
        </authorList>
    </citation>
    <scope>NUCLEOTIDE SEQUENCE</scope>
    <source>
        <strain evidence="4">15T0085</strain>
        <strain evidence="3">17T1429</strain>
    </source>
</reference>
<gene>
    <name evidence="4" type="ORF">FWI86_04075</name>
    <name evidence="3" type="ORF">FWJ04_02840</name>
</gene>
<sequence>MSRLDLLKKATPQSKKPQNTTKKNPRGGMLTEKTQKSQQRIDDLNDDILAENDFENELEDTPITEYQIDDDTNNEESQENINIIEIDIDQSEGLAIDPTLISEDDESSENESPKQKPLSDNHSVDDSDDYEANDIVEGNISVDYSEEDIKLELEYSFDQRDQLYNHYVKLIKDGGIEVSSPKILYLHDIIRISVTLTELKEQVGCEARVVSVFPQSIPSSIEHNNDKYRYIVQFIGPNAPETERVLSKYLLGYKQK</sequence>
<dbReference type="OMA" id="REQLYNH"/>
<feature type="region of interest" description="Disordered" evidence="1">
    <location>
        <begin position="103"/>
        <end position="130"/>
    </location>
</feature>
<comment type="caution">
    <text evidence="4">The sequence shown here is derived from an EMBL/GenBank/DDBJ whole genome shotgun (WGS) entry which is preliminary data.</text>
</comment>
<evidence type="ECO:0000313" key="4">
    <source>
        <dbReference type="EMBL" id="NDS68259.1"/>
    </source>
</evidence>
<dbReference type="AlphaFoldDB" id="A0A0B3VPH8"/>
<reference evidence="4" key="1">
    <citation type="submission" date="2019-08" db="EMBL/GenBank/DDBJ databases">
        <authorList>
            <person name="Busch A."/>
        </authorList>
    </citation>
    <scope>NUCLEOTIDE SEQUENCE</scope>
    <source>
        <strain evidence="4">15T0085</strain>
        <strain evidence="3">17T1429</strain>
    </source>
</reference>
<dbReference type="HOGENOM" id="CLU_1127762_0_0_6"/>
<accession>A0A0B3VPH8</accession>
<dbReference type="InterPro" id="IPR009875">
    <property type="entry name" value="PilZ_domain"/>
</dbReference>
<feature type="compositionally biased region" description="Polar residues" evidence="1">
    <location>
        <begin position="11"/>
        <end position="22"/>
    </location>
</feature>
<dbReference type="KEGG" id="ftv:CH67_664"/>
<evidence type="ECO:0000256" key="1">
    <source>
        <dbReference type="SAM" id="MobiDB-lite"/>
    </source>
</evidence>
<protein>
    <submittedName>
        <fullName evidence="4">PilZ domain-containing protein</fullName>
    </submittedName>
</protein>
<name>A0A0B3VPH8_FRATU</name>
<proteinExistence type="predicted"/>
<dbReference type="EMBL" id="JAAGKH010000014">
    <property type="protein sequence ID" value="NDR88640.1"/>
    <property type="molecule type" value="Genomic_DNA"/>
</dbReference>
<dbReference type="KEGG" id="ftz:CH68_399"/>
<dbReference type="Pfam" id="PF07238">
    <property type="entry name" value="PilZ"/>
    <property type="match status" value="1"/>
</dbReference>
<dbReference type="KEGG" id="ftc:DA46_331"/>
<dbReference type="Gene3D" id="2.40.10.220">
    <property type="entry name" value="predicted glycosyltransferase like domains"/>
    <property type="match status" value="1"/>
</dbReference>
<evidence type="ECO:0000259" key="2">
    <source>
        <dbReference type="Pfam" id="PF07238"/>
    </source>
</evidence>
<dbReference type="EMBL" id="JAAGJP010000020">
    <property type="protein sequence ID" value="NDS68259.1"/>
    <property type="molecule type" value="Genomic_DNA"/>
</dbReference>
<feature type="compositionally biased region" description="Basic and acidic residues" evidence="1">
    <location>
        <begin position="33"/>
        <end position="43"/>
    </location>
</feature>
<feature type="compositionally biased region" description="Basic and acidic residues" evidence="1">
    <location>
        <begin position="111"/>
        <end position="125"/>
    </location>
</feature>
<organism evidence="4">
    <name type="scientific">Francisella tularensis subsp. holarctica</name>
    <dbReference type="NCBI Taxonomy" id="119857"/>
    <lineage>
        <taxon>Bacteria</taxon>
        <taxon>Pseudomonadati</taxon>
        <taxon>Pseudomonadota</taxon>
        <taxon>Gammaproteobacteria</taxon>
        <taxon>Thiotrichales</taxon>
        <taxon>Francisellaceae</taxon>
        <taxon>Francisella</taxon>
    </lineage>
</organism>
<evidence type="ECO:0000313" key="3">
    <source>
        <dbReference type="EMBL" id="NDR88640.1"/>
    </source>
</evidence>
<dbReference type="GO" id="GO:0035438">
    <property type="term" value="F:cyclic-di-GMP binding"/>
    <property type="evidence" value="ECO:0007669"/>
    <property type="project" value="InterPro"/>
</dbReference>